<keyword evidence="3" id="KW-1185">Reference proteome</keyword>
<name>A0A8X6F8V5_TRICU</name>
<accession>A0A8X6F8V5</accession>
<feature type="compositionally biased region" description="Basic and acidic residues" evidence="1">
    <location>
        <begin position="50"/>
        <end position="59"/>
    </location>
</feature>
<evidence type="ECO:0000313" key="2">
    <source>
        <dbReference type="EMBL" id="GFQ73973.1"/>
    </source>
</evidence>
<dbReference type="AlphaFoldDB" id="A0A8X6F8V5"/>
<proteinExistence type="predicted"/>
<feature type="region of interest" description="Disordered" evidence="1">
    <location>
        <begin position="1"/>
        <end position="75"/>
    </location>
</feature>
<organism evidence="2 3">
    <name type="scientific">Trichonephila clavata</name>
    <name type="common">Joro spider</name>
    <name type="synonym">Nephila clavata</name>
    <dbReference type="NCBI Taxonomy" id="2740835"/>
    <lineage>
        <taxon>Eukaryota</taxon>
        <taxon>Metazoa</taxon>
        <taxon>Ecdysozoa</taxon>
        <taxon>Arthropoda</taxon>
        <taxon>Chelicerata</taxon>
        <taxon>Arachnida</taxon>
        <taxon>Araneae</taxon>
        <taxon>Araneomorphae</taxon>
        <taxon>Entelegynae</taxon>
        <taxon>Araneoidea</taxon>
        <taxon>Nephilidae</taxon>
        <taxon>Trichonephila</taxon>
    </lineage>
</organism>
<evidence type="ECO:0000256" key="1">
    <source>
        <dbReference type="SAM" id="MobiDB-lite"/>
    </source>
</evidence>
<dbReference type="Proteomes" id="UP000887116">
    <property type="component" value="Unassembled WGS sequence"/>
</dbReference>
<reference evidence="2" key="1">
    <citation type="submission" date="2020-07" db="EMBL/GenBank/DDBJ databases">
        <title>Multicomponent nature underlies the extraordinary mechanical properties of spider dragline silk.</title>
        <authorList>
            <person name="Kono N."/>
            <person name="Nakamura H."/>
            <person name="Mori M."/>
            <person name="Yoshida Y."/>
            <person name="Ohtoshi R."/>
            <person name="Malay A.D."/>
            <person name="Moran D.A.P."/>
            <person name="Tomita M."/>
            <person name="Numata K."/>
            <person name="Arakawa K."/>
        </authorList>
    </citation>
    <scope>NUCLEOTIDE SEQUENCE</scope>
</reference>
<evidence type="ECO:0000313" key="3">
    <source>
        <dbReference type="Proteomes" id="UP000887116"/>
    </source>
</evidence>
<protein>
    <submittedName>
        <fullName evidence="2">Uncharacterized protein</fullName>
    </submittedName>
</protein>
<gene>
    <name evidence="2" type="ORF">TNCT_233471</name>
</gene>
<comment type="caution">
    <text evidence="2">The sequence shown here is derived from an EMBL/GenBank/DDBJ whole genome shotgun (WGS) entry which is preliminary data.</text>
</comment>
<sequence length="75" mass="8698">MTGRAAESLSKSSLSYRRQVKSEKMWKQLTDGRQVLPGRSSPYQLRSKRHSNERQELARRSSPYTLRMSVRQAAT</sequence>
<dbReference type="EMBL" id="BMAO01011471">
    <property type="protein sequence ID" value="GFQ73973.1"/>
    <property type="molecule type" value="Genomic_DNA"/>
</dbReference>